<sequence length="106" mass="11352">MKCCAAERKRRRALGSCSSRVALVSEALDADNDGRPAVSLRCYPVWMAHFLFSGSALLISVISCLLTQSAGSQITVVIETESAAGKDESAYDANMNAVQKVLVTLR</sequence>
<dbReference type="Proteomes" id="UP000314294">
    <property type="component" value="Unassembled WGS sequence"/>
</dbReference>
<proteinExistence type="predicted"/>
<organism evidence="2 3">
    <name type="scientific">Liparis tanakae</name>
    <name type="common">Tanaka's snailfish</name>
    <dbReference type="NCBI Taxonomy" id="230148"/>
    <lineage>
        <taxon>Eukaryota</taxon>
        <taxon>Metazoa</taxon>
        <taxon>Chordata</taxon>
        <taxon>Craniata</taxon>
        <taxon>Vertebrata</taxon>
        <taxon>Euteleostomi</taxon>
        <taxon>Actinopterygii</taxon>
        <taxon>Neopterygii</taxon>
        <taxon>Teleostei</taxon>
        <taxon>Neoteleostei</taxon>
        <taxon>Acanthomorphata</taxon>
        <taxon>Eupercaria</taxon>
        <taxon>Perciformes</taxon>
        <taxon>Cottioidei</taxon>
        <taxon>Cottales</taxon>
        <taxon>Liparidae</taxon>
        <taxon>Liparis</taxon>
    </lineage>
</organism>
<evidence type="ECO:0000313" key="2">
    <source>
        <dbReference type="EMBL" id="TNN82962.1"/>
    </source>
</evidence>
<gene>
    <name evidence="2" type="ORF">EYF80_006919</name>
</gene>
<keyword evidence="1" id="KW-0812">Transmembrane</keyword>
<evidence type="ECO:0000313" key="3">
    <source>
        <dbReference type="Proteomes" id="UP000314294"/>
    </source>
</evidence>
<dbReference type="AlphaFoldDB" id="A0A4Z2J086"/>
<reference evidence="2 3" key="1">
    <citation type="submission" date="2019-03" db="EMBL/GenBank/DDBJ databases">
        <title>First draft genome of Liparis tanakae, snailfish: a comprehensive survey of snailfish specific genes.</title>
        <authorList>
            <person name="Kim W."/>
            <person name="Song I."/>
            <person name="Jeong J.-H."/>
            <person name="Kim D."/>
            <person name="Kim S."/>
            <person name="Ryu S."/>
            <person name="Song J.Y."/>
            <person name="Lee S.K."/>
        </authorList>
    </citation>
    <scope>NUCLEOTIDE SEQUENCE [LARGE SCALE GENOMIC DNA]</scope>
    <source>
        <tissue evidence="2">Muscle</tissue>
    </source>
</reference>
<name>A0A4Z2J086_9TELE</name>
<accession>A0A4Z2J086</accession>
<keyword evidence="1" id="KW-1133">Transmembrane helix</keyword>
<dbReference type="EMBL" id="SRLO01000036">
    <property type="protein sequence ID" value="TNN82962.1"/>
    <property type="molecule type" value="Genomic_DNA"/>
</dbReference>
<keyword evidence="1" id="KW-0472">Membrane</keyword>
<evidence type="ECO:0000256" key="1">
    <source>
        <dbReference type="SAM" id="Phobius"/>
    </source>
</evidence>
<comment type="caution">
    <text evidence="2">The sequence shown here is derived from an EMBL/GenBank/DDBJ whole genome shotgun (WGS) entry which is preliminary data.</text>
</comment>
<keyword evidence="3" id="KW-1185">Reference proteome</keyword>
<protein>
    <submittedName>
        <fullName evidence="2">Uncharacterized protein</fullName>
    </submittedName>
</protein>
<feature type="transmembrane region" description="Helical" evidence="1">
    <location>
        <begin position="43"/>
        <end position="66"/>
    </location>
</feature>